<dbReference type="AlphaFoldDB" id="A0AAD5S047"/>
<evidence type="ECO:0000313" key="1">
    <source>
        <dbReference type="EMBL" id="KAJ2902830.1"/>
    </source>
</evidence>
<keyword evidence="2" id="KW-1185">Reference proteome</keyword>
<proteinExistence type="predicted"/>
<reference evidence="1" key="1">
    <citation type="submission" date="2022-07" db="EMBL/GenBank/DDBJ databases">
        <title>Draft genome sequence of Zalerion maritima ATCC 34329, a (micro)plastics degrading marine fungus.</title>
        <authorList>
            <person name="Paco A."/>
            <person name="Goncalves M.F.M."/>
            <person name="Rocha-Santos T.A.P."/>
            <person name="Alves A."/>
        </authorList>
    </citation>
    <scope>NUCLEOTIDE SEQUENCE</scope>
    <source>
        <strain evidence="1">ATCC 34329</strain>
    </source>
</reference>
<evidence type="ECO:0000313" key="2">
    <source>
        <dbReference type="Proteomes" id="UP001201980"/>
    </source>
</evidence>
<protein>
    <submittedName>
        <fullName evidence="1">Uncharacterized protein</fullName>
    </submittedName>
</protein>
<comment type="caution">
    <text evidence="1">The sequence shown here is derived from an EMBL/GenBank/DDBJ whole genome shotgun (WGS) entry which is preliminary data.</text>
</comment>
<accession>A0AAD5S047</accession>
<dbReference type="Proteomes" id="UP001201980">
    <property type="component" value="Unassembled WGS sequence"/>
</dbReference>
<sequence length="76" mass="8155">MSPIASTLSYTTPRGLIFIMDPTRLVFTLSSGRSLGYAIYGMPSSRLEAVVLDGPAKQYGLRIAGVDRPGFGLSPY</sequence>
<gene>
    <name evidence="1" type="ORF">MKZ38_000024</name>
</gene>
<organism evidence="1 2">
    <name type="scientific">Zalerion maritima</name>
    <dbReference type="NCBI Taxonomy" id="339359"/>
    <lineage>
        <taxon>Eukaryota</taxon>
        <taxon>Fungi</taxon>
        <taxon>Dikarya</taxon>
        <taxon>Ascomycota</taxon>
        <taxon>Pezizomycotina</taxon>
        <taxon>Sordariomycetes</taxon>
        <taxon>Lulworthiomycetidae</taxon>
        <taxon>Lulworthiales</taxon>
        <taxon>Lulworthiaceae</taxon>
        <taxon>Zalerion</taxon>
    </lineage>
</organism>
<dbReference type="EMBL" id="JAKWBI020000100">
    <property type="protein sequence ID" value="KAJ2902830.1"/>
    <property type="molecule type" value="Genomic_DNA"/>
</dbReference>
<name>A0AAD5S047_9PEZI</name>